<accession>A0AAN7TDF6</accession>
<dbReference type="PANTHER" id="PTHR43142:SF4">
    <property type="entry name" value="CARBOXYLIC ESTER HYDROLASE"/>
    <property type="match status" value="1"/>
</dbReference>
<feature type="region of interest" description="Disordered" evidence="4">
    <location>
        <begin position="22"/>
        <end position="52"/>
    </location>
</feature>
<dbReference type="EMBL" id="JAVRRL010000089">
    <property type="protein sequence ID" value="KAK5108329.1"/>
    <property type="molecule type" value="Genomic_DNA"/>
</dbReference>
<sequence>MPEYLRTPYHLSSPTLGYLEGVTLSSPASSSRAGTQPASQPQPQPLTHYFGGLPYALPPTGPHRFRPPRPLPPSLLHGTARKPANFTRSAAFCPQPVRGPITPDLWNEDCLQLNIHIPAGSPPREAGWPVFFFLHGGFLQWGSPNESAEALVPLVGETGFGGIVVMPAYRVNCFGFLASRELAAELTAEGVNGVGNYGFWDQRCALEWTAKYIGVFGGDGGNITVGGYSAGAHSAFQQLAHELYFVGERERQVIRRVIMWSNSPGVQPKGVGEQQVQFDEFLSRLGIGLELTAGQKLERLRGLTPGELVAPLNCMRVSEFRATTDGFFVSEKMIENINSGDFGRRMKERGIRLLNGECRDERTLYRTWRTPADSFDAVYARLCADYPEPAVKKLMGHYCGGVGAKNLPRGCKDWIEAFGTLYADMQVHCLERGFIAGLARGGLEPGKDILRYRFEWRASTVPFPIEWGVTHASDMDIWFWGGGHGEGLQGDEKVVLRFWNEAFAGFVRGEDVVWPCSDVREVLRLRSDGVTDVWWDERWEEGCEVWGAVNRGVGMGSLVKAKF</sequence>
<comment type="caution">
    <text evidence="6">The sequence shown here is derived from an EMBL/GenBank/DDBJ whole genome shotgun (WGS) entry which is preliminary data.</text>
</comment>
<dbReference type="Proteomes" id="UP001310890">
    <property type="component" value="Unassembled WGS sequence"/>
</dbReference>
<dbReference type="Gene3D" id="3.40.50.1820">
    <property type="entry name" value="alpha/beta hydrolase"/>
    <property type="match status" value="1"/>
</dbReference>
<keyword evidence="2 3" id="KW-0378">Hydrolase</keyword>
<evidence type="ECO:0000256" key="1">
    <source>
        <dbReference type="ARBA" id="ARBA00005964"/>
    </source>
</evidence>
<evidence type="ECO:0000313" key="7">
    <source>
        <dbReference type="Proteomes" id="UP001310890"/>
    </source>
</evidence>
<comment type="similarity">
    <text evidence="1 3">Belongs to the type-B carboxylesterase/lipase family.</text>
</comment>
<evidence type="ECO:0000256" key="4">
    <source>
        <dbReference type="SAM" id="MobiDB-lite"/>
    </source>
</evidence>
<dbReference type="PANTHER" id="PTHR43142">
    <property type="entry name" value="CARBOXYLIC ESTER HYDROLASE"/>
    <property type="match status" value="1"/>
</dbReference>
<dbReference type="PROSITE" id="PS00122">
    <property type="entry name" value="CARBOXYLESTERASE_B_1"/>
    <property type="match status" value="1"/>
</dbReference>
<dbReference type="InterPro" id="IPR019826">
    <property type="entry name" value="Carboxylesterase_B_AS"/>
</dbReference>
<evidence type="ECO:0000256" key="3">
    <source>
        <dbReference type="RuleBase" id="RU361235"/>
    </source>
</evidence>
<dbReference type="Pfam" id="PF00135">
    <property type="entry name" value="COesterase"/>
    <property type="match status" value="1"/>
</dbReference>
<name>A0AAN7TDF6_9PEZI</name>
<feature type="compositionally biased region" description="Polar residues" evidence="4">
    <location>
        <begin position="23"/>
        <end position="41"/>
    </location>
</feature>
<evidence type="ECO:0000256" key="2">
    <source>
        <dbReference type="ARBA" id="ARBA00022801"/>
    </source>
</evidence>
<evidence type="ECO:0000313" key="6">
    <source>
        <dbReference type="EMBL" id="KAK5108329.1"/>
    </source>
</evidence>
<reference evidence="6" key="1">
    <citation type="submission" date="2023-08" db="EMBL/GenBank/DDBJ databases">
        <title>Black Yeasts Isolated from many extreme environments.</title>
        <authorList>
            <person name="Coleine C."/>
            <person name="Stajich J.E."/>
            <person name="Selbmann L."/>
        </authorList>
    </citation>
    <scope>NUCLEOTIDE SEQUENCE</scope>
    <source>
        <strain evidence="6">CCFEE 5401</strain>
    </source>
</reference>
<dbReference type="AlphaFoldDB" id="A0AAN7TDF6"/>
<dbReference type="InterPro" id="IPR029058">
    <property type="entry name" value="AB_hydrolase_fold"/>
</dbReference>
<organism evidence="6 7">
    <name type="scientific">Meristemomyces frigidus</name>
    <dbReference type="NCBI Taxonomy" id="1508187"/>
    <lineage>
        <taxon>Eukaryota</taxon>
        <taxon>Fungi</taxon>
        <taxon>Dikarya</taxon>
        <taxon>Ascomycota</taxon>
        <taxon>Pezizomycotina</taxon>
        <taxon>Dothideomycetes</taxon>
        <taxon>Dothideomycetidae</taxon>
        <taxon>Mycosphaerellales</taxon>
        <taxon>Teratosphaeriaceae</taxon>
        <taxon>Meristemomyces</taxon>
    </lineage>
</organism>
<feature type="domain" description="Carboxylesterase type B" evidence="5">
    <location>
        <begin position="46"/>
        <end position="509"/>
    </location>
</feature>
<dbReference type="SUPFAM" id="SSF53474">
    <property type="entry name" value="alpha/beta-Hydrolases"/>
    <property type="match status" value="1"/>
</dbReference>
<dbReference type="GO" id="GO:0016787">
    <property type="term" value="F:hydrolase activity"/>
    <property type="evidence" value="ECO:0007669"/>
    <property type="project" value="UniProtKB-KW"/>
</dbReference>
<dbReference type="EC" id="3.1.1.-" evidence="3"/>
<dbReference type="InterPro" id="IPR002018">
    <property type="entry name" value="CarbesteraseB"/>
</dbReference>
<protein>
    <recommendedName>
        <fullName evidence="3">Carboxylic ester hydrolase</fullName>
        <ecNumber evidence="3">3.1.1.-</ecNumber>
    </recommendedName>
</protein>
<evidence type="ECO:0000259" key="5">
    <source>
        <dbReference type="Pfam" id="PF00135"/>
    </source>
</evidence>
<gene>
    <name evidence="6" type="ORF">LTR62_008425</name>
</gene>
<proteinExistence type="inferred from homology"/>